<reference evidence="6" key="1">
    <citation type="journal article" date="2020" name="Nat. Commun.">
        <title>Large-scale genome sequencing of mycorrhizal fungi provides insights into the early evolution of symbiotic traits.</title>
        <authorList>
            <person name="Miyauchi S."/>
            <person name="Kiss E."/>
            <person name="Kuo A."/>
            <person name="Drula E."/>
            <person name="Kohler A."/>
            <person name="Sanchez-Garcia M."/>
            <person name="Morin E."/>
            <person name="Andreopoulos B."/>
            <person name="Barry K.W."/>
            <person name="Bonito G."/>
            <person name="Buee M."/>
            <person name="Carver A."/>
            <person name="Chen C."/>
            <person name="Cichocki N."/>
            <person name="Clum A."/>
            <person name="Culley D."/>
            <person name="Crous P.W."/>
            <person name="Fauchery L."/>
            <person name="Girlanda M."/>
            <person name="Hayes R.D."/>
            <person name="Keri Z."/>
            <person name="LaButti K."/>
            <person name="Lipzen A."/>
            <person name="Lombard V."/>
            <person name="Magnuson J."/>
            <person name="Maillard F."/>
            <person name="Murat C."/>
            <person name="Nolan M."/>
            <person name="Ohm R.A."/>
            <person name="Pangilinan J."/>
            <person name="Pereira M.F."/>
            <person name="Perotto S."/>
            <person name="Peter M."/>
            <person name="Pfister S."/>
            <person name="Riley R."/>
            <person name="Sitrit Y."/>
            <person name="Stielow J.B."/>
            <person name="Szollosi G."/>
            <person name="Zifcakova L."/>
            <person name="Stursova M."/>
            <person name="Spatafora J.W."/>
            <person name="Tedersoo L."/>
            <person name="Vaario L.M."/>
            <person name="Yamada A."/>
            <person name="Yan M."/>
            <person name="Wang P."/>
            <person name="Xu J."/>
            <person name="Bruns T."/>
            <person name="Baldrian P."/>
            <person name="Vilgalys R."/>
            <person name="Dunand C."/>
            <person name="Henrissat B."/>
            <person name="Grigoriev I.V."/>
            <person name="Hibbett D."/>
            <person name="Nagy L.G."/>
            <person name="Martin F.M."/>
        </authorList>
    </citation>
    <scope>NUCLEOTIDE SEQUENCE</scope>
    <source>
        <strain evidence="6">UP504</strain>
    </source>
</reference>
<dbReference type="InterPro" id="IPR029072">
    <property type="entry name" value="YebC-like"/>
</dbReference>
<dbReference type="Pfam" id="PF20772">
    <property type="entry name" value="TACO1_YebC_N"/>
    <property type="match status" value="1"/>
</dbReference>
<feature type="region of interest" description="Disordered" evidence="3">
    <location>
        <begin position="235"/>
        <end position="255"/>
    </location>
</feature>
<evidence type="ECO:0000259" key="4">
    <source>
        <dbReference type="Pfam" id="PF01709"/>
    </source>
</evidence>
<dbReference type="GO" id="GO:0005739">
    <property type="term" value="C:mitochondrion"/>
    <property type="evidence" value="ECO:0007669"/>
    <property type="project" value="UniProtKB-SubCell"/>
</dbReference>
<dbReference type="InterPro" id="IPR048300">
    <property type="entry name" value="TACO1_YebC-like_2nd/3rd_dom"/>
</dbReference>
<dbReference type="AlphaFoldDB" id="A0A9P6AW48"/>
<dbReference type="Gene3D" id="3.30.70.980">
    <property type="match status" value="2"/>
</dbReference>
<evidence type="ECO:0000313" key="7">
    <source>
        <dbReference type="Proteomes" id="UP000886523"/>
    </source>
</evidence>
<dbReference type="EMBL" id="MU128978">
    <property type="protein sequence ID" value="KAF9513012.1"/>
    <property type="molecule type" value="Genomic_DNA"/>
</dbReference>
<comment type="similarity">
    <text evidence="2">Belongs to the TACO1 family.</text>
</comment>
<dbReference type="InterPro" id="IPR026564">
    <property type="entry name" value="Transcrip_reg_TACO1-like_dom3"/>
</dbReference>
<evidence type="ECO:0000313" key="6">
    <source>
        <dbReference type="EMBL" id="KAF9513012.1"/>
    </source>
</evidence>
<dbReference type="Proteomes" id="UP000886523">
    <property type="component" value="Unassembled WGS sequence"/>
</dbReference>
<evidence type="ECO:0000256" key="1">
    <source>
        <dbReference type="ARBA" id="ARBA00004173"/>
    </source>
</evidence>
<evidence type="ECO:0000256" key="3">
    <source>
        <dbReference type="SAM" id="MobiDB-lite"/>
    </source>
</evidence>
<gene>
    <name evidence="6" type="ORF">BS47DRAFT_1382648</name>
</gene>
<dbReference type="OrthoDB" id="2017544at2759"/>
<keyword evidence="7" id="KW-1185">Reference proteome</keyword>
<dbReference type="InterPro" id="IPR002876">
    <property type="entry name" value="Transcrip_reg_TACO1-like"/>
</dbReference>
<sequence>MFLLIKNLRQELVSRRCLHTFVPLSSGHNRWSKISHHKGAEDVRKSKIYARAAHEIETAAKSGGSADPTLNLSLAVALRRARANGVPKDNIASALARAADPIRQSSTQSVVYEALGPGQAALIIECESDNVNRTYKNIREVLLKHDARFAPVRFMFSRVGRITLTPREGADPQHVWDAAIDAGAEDVNSNPEESTREMEVITTPSTLNVVSNVLSSPPHAHNILSMELAYVPLSEGQDGTGMDKNTGESEEESHCRSRSSWRLWKTCRIVYFPNCLILENEALE</sequence>
<dbReference type="PANTHER" id="PTHR12532:SF0">
    <property type="entry name" value="TRANSLATIONAL ACTIVATOR OF CYTOCHROME C OXIDASE 1"/>
    <property type="match status" value="1"/>
</dbReference>
<comment type="caution">
    <text evidence="6">The sequence shown here is derived from an EMBL/GenBank/DDBJ whole genome shotgun (WGS) entry which is preliminary data.</text>
</comment>
<dbReference type="InterPro" id="IPR017856">
    <property type="entry name" value="Integrase-like_N"/>
</dbReference>
<dbReference type="SUPFAM" id="SSF75625">
    <property type="entry name" value="YebC-like"/>
    <property type="match status" value="1"/>
</dbReference>
<comment type="subcellular location">
    <subcellularLocation>
        <location evidence="1">Mitochondrion</location>
    </subcellularLocation>
</comment>
<proteinExistence type="inferred from homology"/>
<feature type="domain" description="TACO1/YebC-like N-terminal" evidence="5">
    <location>
        <begin position="29"/>
        <end position="99"/>
    </location>
</feature>
<dbReference type="Pfam" id="PF01709">
    <property type="entry name" value="Transcrip_reg"/>
    <property type="match status" value="1"/>
</dbReference>
<protein>
    <submittedName>
        <fullName evidence="6">Uncharacterized protein</fullName>
    </submittedName>
</protein>
<dbReference type="Gene3D" id="1.10.10.200">
    <property type="match status" value="1"/>
</dbReference>
<evidence type="ECO:0000259" key="5">
    <source>
        <dbReference type="Pfam" id="PF20772"/>
    </source>
</evidence>
<accession>A0A9P6AW48</accession>
<dbReference type="PANTHER" id="PTHR12532">
    <property type="entry name" value="TRANSLATIONAL ACTIVATOR OF CYTOCHROME C OXIDASE 1"/>
    <property type="match status" value="1"/>
</dbReference>
<organism evidence="6 7">
    <name type="scientific">Hydnum rufescens UP504</name>
    <dbReference type="NCBI Taxonomy" id="1448309"/>
    <lineage>
        <taxon>Eukaryota</taxon>
        <taxon>Fungi</taxon>
        <taxon>Dikarya</taxon>
        <taxon>Basidiomycota</taxon>
        <taxon>Agaricomycotina</taxon>
        <taxon>Agaricomycetes</taxon>
        <taxon>Cantharellales</taxon>
        <taxon>Hydnaceae</taxon>
        <taxon>Hydnum</taxon>
    </lineage>
</organism>
<evidence type="ECO:0000256" key="2">
    <source>
        <dbReference type="ARBA" id="ARBA00008724"/>
    </source>
</evidence>
<feature type="domain" description="TACO1/YebC-like second and third" evidence="4">
    <location>
        <begin position="108"/>
        <end position="234"/>
    </location>
</feature>
<dbReference type="InterPro" id="IPR049083">
    <property type="entry name" value="TACO1_YebC_N"/>
</dbReference>
<dbReference type="FunFam" id="1.10.10.200:FF:000002">
    <property type="entry name" value="Probable transcriptional regulatory protein CLM62_37755"/>
    <property type="match status" value="1"/>
</dbReference>
<name>A0A9P6AW48_9AGAM</name>